<accession>A0ABU7PCY8</accession>
<gene>
    <name evidence="2" type="ORF">V2S66_16990</name>
</gene>
<evidence type="ECO:0000256" key="1">
    <source>
        <dbReference type="SAM" id="MobiDB-lite"/>
    </source>
</evidence>
<name>A0ABU7PCY8_9ACTN</name>
<evidence type="ECO:0000313" key="2">
    <source>
        <dbReference type="EMBL" id="MEE4543661.1"/>
    </source>
</evidence>
<protein>
    <submittedName>
        <fullName evidence="2">Uncharacterized protein</fullName>
    </submittedName>
</protein>
<keyword evidence="3" id="KW-1185">Reference proteome</keyword>
<sequence>MSSSIALGAAAPAVNAVIRDRFCYARGPGLSAQGRRPVSAAVQSHSVGLFLSLTSAPHNRISGDTAYVNETGSEWAWFQKSGMADDITRPTPSTPLHHRPMAPPRNCPIGLL</sequence>
<dbReference type="EMBL" id="JAZEWV010000012">
    <property type="protein sequence ID" value="MEE4543661.1"/>
    <property type="molecule type" value="Genomic_DNA"/>
</dbReference>
<dbReference type="RefSeq" id="WP_330796300.1">
    <property type="nucleotide sequence ID" value="NZ_JAZEWV010000012.1"/>
</dbReference>
<reference evidence="2 3" key="1">
    <citation type="submission" date="2023-12" db="EMBL/GenBank/DDBJ databases">
        <title>Streptomyces sp. V4-01.</title>
        <authorList>
            <person name="Somphong A."/>
            <person name="Phongsopitanun W."/>
        </authorList>
    </citation>
    <scope>NUCLEOTIDE SEQUENCE [LARGE SCALE GENOMIC DNA]</scope>
    <source>
        <strain evidence="2 3">V4-01</strain>
    </source>
</reference>
<dbReference type="Proteomes" id="UP001344658">
    <property type="component" value="Unassembled WGS sequence"/>
</dbReference>
<proteinExistence type="predicted"/>
<evidence type="ECO:0000313" key="3">
    <source>
        <dbReference type="Proteomes" id="UP001344658"/>
    </source>
</evidence>
<organism evidence="2 3">
    <name type="scientific">Actinacidiphila polyblastidii</name>
    <dbReference type="NCBI Taxonomy" id="3110430"/>
    <lineage>
        <taxon>Bacteria</taxon>
        <taxon>Bacillati</taxon>
        <taxon>Actinomycetota</taxon>
        <taxon>Actinomycetes</taxon>
        <taxon>Kitasatosporales</taxon>
        <taxon>Streptomycetaceae</taxon>
        <taxon>Actinacidiphila</taxon>
    </lineage>
</organism>
<feature type="region of interest" description="Disordered" evidence="1">
    <location>
        <begin position="84"/>
        <end position="112"/>
    </location>
</feature>
<comment type="caution">
    <text evidence="2">The sequence shown here is derived from an EMBL/GenBank/DDBJ whole genome shotgun (WGS) entry which is preliminary data.</text>
</comment>